<protein>
    <submittedName>
        <fullName evidence="3">Putative threonine--tRNA ligase 2, cytoplasmic</fullName>
    </submittedName>
</protein>
<dbReference type="GO" id="GO:0006435">
    <property type="term" value="P:threonyl-tRNA aminoacylation"/>
    <property type="evidence" value="ECO:0007669"/>
    <property type="project" value="TreeGrafter"/>
</dbReference>
<keyword evidence="4" id="KW-1185">Reference proteome</keyword>
<dbReference type="SUPFAM" id="SSF55186">
    <property type="entry name" value="ThrRS/AlaRS common domain"/>
    <property type="match status" value="1"/>
</dbReference>
<evidence type="ECO:0000256" key="1">
    <source>
        <dbReference type="ARBA" id="ARBA00022917"/>
    </source>
</evidence>
<dbReference type="Gene3D" id="3.30.980.10">
    <property type="entry name" value="Threonyl-trna Synthetase, Chain A, domain 2"/>
    <property type="match status" value="1"/>
</dbReference>
<sequence length="410" mass="45164">MERLYGGCLCYGPPIENGFYYDMFLDEEFPATDFGDLETLCRSVLKEKQSHSRVQQIQVSHPERESPHPHDDCVQVWPPDRPVQRPPRQTHGQDQVSEDLQELLNLLGGPLRHGDPAEGLRHLLPPPPEEMKEWERFQEEAKNRDHRKMAKGAPRVPGHVGRVPAEEPRGFLGTRDVSRQRSPEGSWARGTCPGRGGPRVPGHGDVSRQRRPRVGFPGRGGRGVLGTRTCPAERGPTGFLGTRTCPAEEARGFRARGTLSRQRRPEGSWARGTCPGRGAPRVPGHAGRVPAEEPRGSWARGTCPGRGAPRVLGTRDVSRQRSPEGSWAAGRVPAEEARGFLGTRDVSRQRRPEVPGRGGPRVPGHEGRVPAEEARGFLGTRDVSRQRKPEGSWARGTCPAAEEAQGFLGE</sequence>
<feature type="compositionally biased region" description="Basic and acidic residues" evidence="2">
    <location>
        <begin position="363"/>
        <end position="375"/>
    </location>
</feature>
<feature type="region of interest" description="Disordered" evidence="2">
    <location>
        <begin position="51"/>
        <end position="95"/>
    </location>
</feature>
<feature type="compositionally biased region" description="Basic and acidic residues" evidence="2">
    <location>
        <begin position="61"/>
        <end position="73"/>
    </location>
</feature>
<dbReference type="PANTHER" id="PTHR11451">
    <property type="entry name" value="THREONINE-TRNA LIGASE"/>
    <property type="match status" value="1"/>
</dbReference>
<feature type="region of interest" description="Disordered" evidence="2">
    <location>
        <begin position="143"/>
        <end position="410"/>
    </location>
</feature>
<dbReference type="GO" id="GO:0004829">
    <property type="term" value="F:threonine-tRNA ligase activity"/>
    <property type="evidence" value="ECO:0007669"/>
    <property type="project" value="TreeGrafter"/>
</dbReference>
<evidence type="ECO:0000313" key="4">
    <source>
        <dbReference type="Proteomes" id="UP000324091"/>
    </source>
</evidence>
<feature type="non-terminal residue" evidence="3">
    <location>
        <position position="410"/>
    </location>
</feature>
<organism evidence="3 4">
    <name type="scientific">Takifugu flavidus</name>
    <name type="common">sansaifugu</name>
    <dbReference type="NCBI Taxonomy" id="433684"/>
    <lineage>
        <taxon>Eukaryota</taxon>
        <taxon>Metazoa</taxon>
        <taxon>Chordata</taxon>
        <taxon>Craniata</taxon>
        <taxon>Vertebrata</taxon>
        <taxon>Euteleostomi</taxon>
        <taxon>Actinopterygii</taxon>
        <taxon>Neopterygii</taxon>
        <taxon>Teleostei</taxon>
        <taxon>Neoteleostei</taxon>
        <taxon>Acanthomorphata</taxon>
        <taxon>Eupercaria</taxon>
        <taxon>Tetraodontiformes</taxon>
        <taxon>Tetradontoidea</taxon>
        <taxon>Tetraodontidae</taxon>
        <taxon>Takifugu</taxon>
    </lineage>
</organism>
<accession>A0A5C6MM18</accession>
<evidence type="ECO:0000313" key="3">
    <source>
        <dbReference type="EMBL" id="TWW54427.1"/>
    </source>
</evidence>
<gene>
    <name evidence="3" type="ORF">D4764_0291610</name>
</gene>
<dbReference type="GO" id="GO:0000166">
    <property type="term" value="F:nucleotide binding"/>
    <property type="evidence" value="ECO:0007669"/>
    <property type="project" value="InterPro"/>
</dbReference>
<name>A0A5C6MM18_9TELE</name>
<proteinExistence type="predicted"/>
<dbReference type="GO" id="GO:0005739">
    <property type="term" value="C:mitochondrion"/>
    <property type="evidence" value="ECO:0007669"/>
    <property type="project" value="TreeGrafter"/>
</dbReference>
<keyword evidence="1" id="KW-0648">Protein biosynthesis</keyword>
<evidence type="ECO:0000256" key="2">
    <source>
        <dbReference type="SAM" id="MobiDB-lite"/>
    </source>
</evidence>
<comment type="caution">
    <text evidence="3">The sequence shown here is derived from an EMBL/GenBank/DDBJ whole genome shotgun (WGS) entry which is preliminary data.</text>
</comment>
<reference evidence="3 4" key="1">
    <citation type="submission" date="2019-04" db="EMBL/GenBank/DDBJ databases">
        <title>Chromosome genome assembly for Takifugu flavidus.</title>
        <authorList>
            <person name="Xiao S."/>
        </authorList>
    </citation>
    <scope>NUCLEOTIDE SEQUENCE [LARGE SCALE GENOMIC DNA]</scope>
    <source>
        <strain evidence="3">HTHZ2018</strain>
        <tissue evidence="3">Muscle</tissue>
    </source>
</reference>
<dbReference type="EMBL" id="RHFK02000236">
    <property type="protein sequence ID" value="TWW54427.1"/>
    <property type="molecule type" value="Genomic_DNA"/>
</dbReference>
<keyword evidence="3" id="KW-0436">Ligase</keyword>
<dbReference type="Proteomes" id="UP000324091">
    <property type="component" value="Unassembled WGS sequence"/>
</dbReference>
<dbReference type="InterPro" id="IPR018163">
    <property type="entry name" value="Thr/Ala-tRNA-synth_IIc_edit"/>
</dbReference>
<dbReference type="PANTHER" id="PTHR11451:SF46">
    <property type="entry name" value="THREONINE--TRNA LIGASE"/>
    <property type="match status" value="1"/>
</dbReference>
<dbReference type="AlphaFoldDB" id="A0A5C6MM18"/>
<feature type="compositionally biased region" description="Basic and acidic residues" evidence="2">
    <location>
        <begin position="345"/>
        <end position="354"/>
    </location>
</feature>